<name>A0A9W5REQ9_9ACTO</name>
<dbReference type="SFLD" id="SFLDS00005">
    <property type="entry name" value="Isoprenoid_Synthase_Type_I"/>
    <property type="match status" value="1"/>
</dbReference>
<protein>
    <recommendedName>
        <fullName evidence="9">Geranylgeranyl pyrophosphate synthase</fullName>
    </recommendedName>
</protein>
<evidence type="ECO:0000313" key="7">
    <source>
        <dbReference type="EMBL" id="EPD31064.1"/>
    </source>
</evidence>
<dbReference type="Pfam" id="PF00348">
    <property type="entry name" value="polyprenyl_synt"/>
    <property type="match status" value="1"/>
</dbReference>
<comment type="caution">
    <text evidence="7">The sequence shown here is derived from an EMBL/GenBank/DDBJ whole genome shotgun (WGS) entry which is preliminary data.</text>
</comment>
<evidence type="ECO:0000256" key="6">
    <source>
        <dbReference type="RuleBase" id="RU004466"/>
    </source>
</evidence>
<evidence type="ECO:0000256" key="2">
    <source>
        <dbReference type="ARBA" id="ARBA00006706"/>
    </source>
</evidence>
<proteinExistence type="inferred from homology"/>
<dbReference type="AlphaFoldDB" id="A0A9W5REQ9"/>
<dbReference type="PANTHER" id="PTHR12001:SF69">
    <property type="entry name" value="ALL TRANS-POLYPRENYL-DIPHOSPHATE SYNTHASE PDSS1"/>
    <property type="match status" value="1"/>
</dbReference>
<evidence type="ECO:0000256" key="4">
    <source>
        <dbReference type="ARBA" id="ARBA00022723"/>
    </source>
</evidence>
<dbReference type="SFLD" id="SFLDG01017">
    <property type="entry name" value="Polyprenyl_Transferase_Like"/>
    <property type="match status" value="1"/>
</dbReference>
<dbReference type="GO" id="GO:0004659">
    <property type="term" value="F:prenyltransferase activity"/>
    <property type="evidence" value="ECO:0007669"/>
    <property type="project" value="InterPro"/>
</dbReference>
<keyword evidence="3 6" id="KW-0808">Transferase</keyword>
<dbReference type="InterPro" id="IPR000092">
    <property type="entry name" value="Polyprenyl_synt"/>
</dbReference>
<evidence type="ECO:0000256" key="1">
    <source>
        <dbReference type="ARBA" id="ARBA00001946"/>
    </source>
</evidence>
<dbReference type="GO" id="GO:0008299">
    <property type="term" value="P:isoprenoid biosynthetic process"/>
    <property type="evidence" value="ECO:0007669"/>
    <property type="project" value="InterPro"/>
</dbReference>
<keyword evidence="4" id="KW-0479">Metal-binding</keyword>
<dbReference type="InterPro" id="IPR033749">
    <property type="entry name" value="Polyprenyl_synt_CS"/>
</dbReference>
<dbReference type="SUPFAM" id="SSF48576">
    <property type="entry name" value="Terpenoid synthases"/>
    <property type="match status" value="1"/>
</dbReference>
<evidence type="ECO:0000313" key="8">
    <source>
        <dbReference type="Proteomes" id="UP000014387"/>
    </source>
</evidence>
<dbReference type="Gene3D" id="1.10.600.10">
    <property type="entry name" value="Farnesyl Diphosphate Synthase"/>
    <property type="match status" value="1"/>
</dbReference>
<keyword evidence="8" id="KW-1185">Reference proteome</keyword>
<reference evidence="7 8" key="1">
    <citation type="submission" date="2013-05" db="EMBL/GenBank/DDBJ databases">
        <title>The Genome Sequence of Actinomyces europaeus ACS-120-V-COL10B.</title>
        <authorList>
            <consortium name="The Broad Institute Genomics Platform"/>
            <person name="Earl A."/>
            <person name="Ward D."/>
            <person name="Feldgarden M."/>
            <person name="Gevers D."/>
            <person name="Saerens B."/>
            <person name="Vaneechoutte M."/>
            <person name="Walker B."/>
            <person name="Young S."/>
            <person name="Zeng Q."/>
            <person name="Gargeya S."/>
            <person name="Fitzgerald M."/>
            <person name="Haas B."/>
            <person name="Abouelleil A."/>
            <person name="Allen A.W."/>
            <person name="Alvarado L."/>
            <person name="Arachchi H.M."/>
            <person name="Berlin A.M."/>
            <person name="Chapman S.B."/>
            <person name="Gainer-Dewar J."/>
            <person name="Goldberg J."/>
            <person name="Griggs A."/>
            <person name="Gujja S."/>
            <person name="Hansen M."/>
            <person name="Howarth C."/>
            <person name="Imamovic A."/>
            <person name="Ireland A."/>
            <person name="Larimer J."/>
            <person name="McCowan C."/>
            <person name="Murphy C."/>
            <person name="Pearson M."/>
            <person name="Poon T.W."/>
            <person name="Priest M."/>
            <person name="Roberts A."/>
            <person name="Saif S."/>
            <person name="Shea T."/>
            <person name="Sisk P."/>
            <person name="Sykes S."/>
            <person name="Wortman J."/>
            <person name="Nusbaum C."/>
            <person name="Birren B."/>
        </authorList>
    </citation>
    <scope>NUCLEOTIDE SEQUENCE [LARGE SCALE GENOMIC DNA]</scope>
    <source>
        <strain evidence="7 8">ACS-120-V-Col10b</strain>
    </source>
</reference>
<comment type="cofactor">
    <cofactor evidence="1">
        <name>Mg(2+)</name>
        <dbReference type="ChEBI" id="CHEBI:18420"/>
    </cofactor>
</comment>
<evidence type="ECO:0000256" key="3">
    <source>
        <dbReference type="ARBA" id="ARBA00022679"/>
    </source>
</evidence>
<comment type="similarity">
    <text evidence="2 6">Belongs to the FPP/GGPP synthase family.</text>
</comment>
<dbReference type="RefSeq" id="WP_016444176.1">
    <property type="nucleotide sequence ID" value="NZ_KE150266.1"/>
</dbReference>
<accession>A0A9W5REQ9</accession>
<organism evidence="7 8">
    <name type="scientific">Gleimia europaea ACS-120-V-Col10b</name>
    <dbReference type="NCBI Taxonomy" id="883069"/>
    <lineage>
        <taxon>Bacteria</taxon>
        <taxon>Bacillati</taxon>
        <taxon>Actinomycetota</taxon>
        <taxon>Actinomycetes</taxon>
        <taxon>Actinomycetales</taxon>
        <taxon>Actinomycetaceae</taxon>
        <taxon>Gleimia</taxon>
    </lineage>
</organism>
<dbReference type="OrthoDB" id="4497239at2"/>
<dbReference type="CDD" id="cd00685">
    <property type="entry name" value="Trans_IPPS_HT"/>
    <property type="match status" value="1"/>
</dbReference>
<gene>
    <name evidence="7" type="ORF">HMPREF9238_00824</name>
</gene>
<dbReference type="PROSITE" id="PS00444">
    <property type="entry name" value="POLYPRENYL_SYNTHASE_2"/>
    <property type="match status" value="1"/>
</dbReference>
<dbReference type="EMBL" id="AGWN01000001">
    <property type="protein sequence ID" value="EPD31064.1"/>
    <property type="molecule type" value="Genomic_DNA"/>
</dbReference>
<dbReference type="GO" id="GO:0046872">
    <property type="term" value="F:metal ion binding"/>
    <property type="evidence" value="ECO:0007669"/>
    <property type="project" value="UniProtKB-KW"/>
</dbReference>
<dbReference type="PANTHER" id="PTHR12001">
    <property type="entry name" value="GERANYLGERANYL PYROPHOSPHATE SYNTHASE"/>
    <property type="match status" value="1"/>
</dbReference>
<evidence type="ECO:0000256" key="5">
    <source>
        <dbReference type="ARBA" id="ARBA00022842"/>
    </source>
</evidence>
<keyword evidence="5" id="KW-0460">Magnesium</keyword>
<sequence length="335" mass="35943">MTESKFSLEVLEEQVSSDLSRVEQLLTDSVKGSDDLIHELLSHLAKAGGKRLRPALTLICAHLGSEGEPASDEIVAAATAVELTHLATLYHDDVMDAAPQRRGVTATQLQWGNNRAILAGDVLFSRASLLVSKLGQRIIEYHAQTFERLCMGQLHETFGPHDADPVDFYIQVLADKTGSLIAASAVFGGWLSGADDELVDAVRIFGERVGVAFQIADDVIDFASDEALTGKSAGTDLVEGVATMPILLLRCRGEAGLLDDEGKKLLADIDGGDLTDDVLLASVVQRLKHHEVLDETRAKAREWADLAVEALAPIPDSAVKEALVQFANAAVDRMA</sequence>
<dbReference type="Proteomes" id="UP000014387">
    <property type="component" value="Unassembled WGS sequence"/>
</dbReference>
<dbReference type="InterPro" id="IPR008949">
    <property type="entry name" value="Isoprenoid_synthase_dom_sf"/>
</dbReference>
<evidence type="ECO:0008006" key="9">
    <source>
        <dbReference type="Google" id="ProtNLM"/>
    </source>
</evidence>